<proteinExistence type="predicted"/>
<evidence type="ECO:0000313" key="3">
    <source>
        <dbReference type="Proteomes" id="UP000481153"/>
    </source>
</evidence>
<organism evidence="2 3">
    <name type="scientific">Aphanomyces euteiches</name>
    <dbReference type="NCBI Taxonomy" id="100861"/>
    <lineage>
        <taxon>Eukaryota</taxon>
        <taxon>Sar</taxon>
        <taxon>Stramenopiles</taxon>
        <taxon>Oomycota</taxon>
        <taxon>Saprolegniomycetes</taxon>
        <taxon>Saprolegniales</taxon>
        <taxon>Verrucalvaceae</taxon>
        <taxon>Aphanomyces</taxon>
    </lineage>
</organism>
<name>A0A6G0WYI6_9STRA</name>
<reference evidence="2 3" key="1">
    <citation type="submission" date="2019-07" db="EMBL/GenBank/DDBJ databases">
        <title>Genomics analysis of Aphanomyces spp. identifies a new class of oomycete effector associated with host adaptation.</title>
        <authorList>
            <person name="Gaulin E."/>
        </authorList>
    </citation>
    <scope>NUCLEOTIDE SEQUENCE [LARGE SCALE GENOMIC DNA]</scope>
    <source>
        <strain evidence="2 3">ATCC 201684</strain>
    </source>
</reference>
<dbReference type="EMBL" id="VJMJ01000130">
    <property type="protein sequence ID" value="KAF0732648.1"/>
    <property type="molecule type" value="Genomic_DNA"/>
</dbReference>
<dbReference type="InterPro" id="IPR047767">
    <property type="entry name" value="PSP1-like"/>
</dbReference>
<keyword evidence="3" id="KW-1185">Reference proteome</keyword>
<protein>
    <recommendedName>
        <fullName evidence="1">PSP1 C-terminal domain-containing protein</fullName>
    </recommendedName>
</protein>
<accession>A0A6G0WYI6</accession>
<evidence type="ECO:0000313" key="2">
    <source>
        <dbReference type="EMBL" id="KAF0732648.1"/>
    </source>
</evidence>
<feature type="domain" description="PSP1 C-terminal" evidence="1">
    <location>
        <begin position="174"/>
        <end position="259"/>
    </location>
</feature>
<dbReference type="NCBIfam" id="NF041131">
    <property type="entry name" value="RicT_YaaT_fam"/>
    <property type="match status" value="1"/>
</dbReference>
<dbReference type="VEuPathDB" id="FungiDB:AeMF1_003528"/>
<dbReference type="AlphaFoldDB" id="A0A6G0WYI6"/>
<dbReference type="Pfam" id="PF04468">
    <property type="entry name" value="PSP1"/>
    <property type="match status" value="1"/>
</dbReference>
<dbReference type="PROSITE" id="PS51411">
    <property type="entry name" value="PSP1_C"/>
    <property type="match status" value="1"/>
</dbReference>
<comment type="caution">
    <text evidence="2">The sequence shown here is derived from an EMBL/GenBank/DDBJ whole genome shotgun (WGS) entry which is preliminary data.</text>
</comment>
<dbReference type="GO" id="GO:0005737">
    <property type="term" value="C:cytoplasm"/>
    <property type="evidence" value="ECO:0007669"/>
    <property type="project" value="TreeGrafter"/>
</dbReference>
<dbReference type="PANTHER" id="PTHR43830:SF3">
    <property type="entry name" value="PROTEIN PSP1"/>
    <property type="match status" value="1"/>
</dbReference>
<sequence>MQDDEDDPRWETDLSEANQLDGPYARLALDLAIRPRRESKLDTWKRRSNQDDDTCDIRSVEPVQAKAPSVFQPALAKQQSLPAMHRLFPTTFSLPHESMVSFYAAMDLEPLVDTCMYFEVEFKRCRRTIFMGHVVYTIGDYVKVEADRGHDVGRIARQVNYEELVSRSAHGPLKHILRKASHTELQLLACKMEEEAIVLDVCRLKVQQRALPMQVVDAEFQFDRHKLTFYFYADRRIDFRELVRDLFATYKTRIWLQHVVDPTI</sequence>
<dbReference type="Proteomes" id="UP000481153">
    <property type="component" value="Unassembled WGS sequence"/>
</dbReference>
<dbReference type="PANTHER" id="PTHR43830">
    <property type="entry name" value="PROTEIN PSP1"/>
    <property type="match status" value="1"/>
</dbReference>
<dbReference type="InterPro" id="IPR007557">
    <property type="entry name" value="PSP1_C"/>
</dbReference>
<evidence type="ECO:0000259" key="1">
    <source>
        <dbReference type="PROSITE" id="PS51411"/>
    </source>
</evidence>
<gene>
    <name evidence="2" type="ORF">Ae201684_010356</name>
</gene>